<gene>
    <name evidence="1" type="ORF">RPERSI_LOCUS27548</name>
</gene>
<proteinExistence type="predicted"/>
<sequence length="259" mass="30133">IEMVVHNGHAFSRNHHFPRDRMVEYYNNNAWNTINKALQEDGHTFRTWIKHTDIVKACKELFEDVVDWQLWEGIISEEKEQEFLESLKIVELAEQVFGANYAGSKLANEINNWHLTPASVHENIKQSCVEYGYGGRWNASNYQVGEVVYIDMKKCYPASMHGQGECSPWFKRVGHPTHHLVRVAVNRELLQDDITRFAGEGCEKVKGWTPIVLLRYLLETGKFMQRNKVEEKHLTHRVVIDEGKLDFLIQDCIKEGTYA</sequence>
<protein>
    <submittedName>
        <fullName evidence="1">19039_t:CDS:1</fullName>
    </submittedName>
</protein>
<name>A0ACA9S6J4_9GLOM</name>
<feature type="non-terminal residue" evidence="1">
    <location>
        <position position="259"/>
    </location>
</feature>
<keyword evidence="2" id="KW-1185">Reference proteome</keyword>
<comment type="caution">
    <text evidence="1">The sequence shown here is derived from an EMBL/GenBank/DDBJ whole genome shotgun (WGS) entry which is preliminary data.</text>
</comment>
<feature type="non-terminal residue" evidence="1">
    <location>
        <position position="1"/>
    </location>
</feature>
<evidence type="ECO:0000313" key="2">
    <source>
        <dbReference type="Proteomes" id="UP000789920"/>
    </source>
</evidence>
<evidence type="ECO:0000313" key="1">
    <source>
        <dbReference type="EMBL" id="CAG8829620.1"/>
    </source>
</evidence>
<reference evidence="1" key="1">
    <citation type="submission" date="2021-06" db="EMBL/GenBank/DDBJ databases">
        <authorList>
            <person name="Kallberg Y."/>
            <person name="Tangrot J."/>
            <person name="Rosling A."/>
        </authorList>
    </citation>
    <scope>NUCLEOTIDE SEQUENCE</scope>
    <source>
        <strain evidence="1">MA461A</strain>
    </source>
</reference>
<dbReference type="Proteomes" id="UP000789920">
    <property type="component" value="Unassembled WGS sequence"/>
</dbReference>
<accession>A0ACA9S6J4</accession>
<dbReference type="EMBL" id="CAJVQC010097590">
    <property type="protein sequence ID" value="CAG8829620.1"/>
    <property type="molecule type" value="Genomic_DNA"/>
</dbReference>
<organism evidence="1 2">
    <name type="scientific">Racocetra persica</name>
    <dbReference type="NCBI Taxonomy" id="160502"/>
    <lineage>
        <taxon>Eukaryota</taxon>
        <taxon>Fungi</taxon>
        <taxon>Fungi incertae sedis</taxon>
        <taxon>Mucoromycota</taxon>
        <taxon>Glomeromycotina</taxon>
        <taxon>Glomeromycetes</taxon>
        <taxon>Diversisporales</taxon>
        <taxon>Gigasporaceae</taxon>
        <taxon>Racocetra</taxon>
    </lineage>
</organism>